<dbReference type="CDD" id="cd04301">
    <property type="entry name" value="NAT_SF"/>
    <property type="match status" value="1"/>
</dbReference>
<proteinExistence type="predicted"/>
<dbReference type="EMBL" id="JAGGMS010000001">
    <property type="protein sequence ID" value="MBP2186373.1"/>
    <property type="molecule type" value="Genomic_DNA"/>
</dbReference>
<evidence type="ECO:0000313" key="4">
    <source>
        <dbReference type="EMBL" id="MBP2186373.1"/>
    </source>
</evidence>
<keyword evidence="5" id="KW-1185">Reference proteome</keyword>
<dbReference type="SUPFAM" id="SSF55729">
    <property type="entry name" value="Acyl-CoA N-acyltransferases (Nat)"/>
    <property type="match status" value="1"/>
</dbReference>
<accession>A0ABS4Q448</accession>
<dbReference type="InterPro" id="IPR050832">
    <property type="entry name" value="Bact_Acetyltransf"/>
</dbReference>
<evidence type="ECO:0000256" key="2">
    <source>
        <dbReference type="ARBA" id="ARBA00023315"/>
    </source>
</evidence>
<organism evidence="4 5">
    <name type="scientific">Amycolatopsis magusensis</name>
    <dbReference type="NCBI Taxonomy" id="882444"/>
    <lineage>
        <taxon>Bacteria</taxon>
        <taxon>Bacillati</taxon>
        <taxon>Actinomycetota</taxon>
        <taxon>Actinomycetes</taxon>
        <taxon>Pseudonocardiales</taxon>
        <taxon>Pseudonocardiaceae</taxon>
        <taxon>Amycolatopsis</taxon>
    </lineage>
</organism>
<dbReference type="InterPro" id="IPR016181">
    <property type="entry name" value="Acyl_CoA_acyltransferase"/>
</dbReference>
<reference evidence="4 5" key="1">
    <citation type="submission" date="2021-03" db="EMBL/GenBank/DDBJ databases">
        <title>Sequencing the genomes of 1000 actinobacteria strains.</title>
        <authorList>
            <person name="Klenk H.-P."/>
        </authorList>
    </citation>
    <scope>NUCLEOTIDE SEQUENCE [LARGE SCALE GENOMIC DNA]</scope>
    <source>
        <strain evidence="4 5">DSM 45510</strain>
    </source>
</reference>
<comment type="caution">
    <text evidence="4">The sequence shown here is derived from an EMBL/GenBank/DDBJ whole genome shotgun (WGS) entry which is preliminary data.</text>
</comment>
<protein>
    <submittedName>
        <fullName evidence="4">Ribosomal protein S18 acetylase RimI-like enzyme</fullName>
    </submittedName>
</protein>
<keyword evidence="2" id="KW-0012">Acyltransferase</keyword>
<dbReference type="RefSeq" id="WP_209669386.1">
    <property type="nucleotide sequence ID" value="NZ_JAGGMS010000001.1"/>
</dbReference>
<evidence type="ECO:0000313" key="5">
    <source>
        <dbReference type="Proteomes" id="UP000741013"/>
    </source>
</evidence>
<dbReference type="PANTHER" id="PTHR43877">
    <property type="entry name" value="AMINOALKYLPHOSPHONATE N-ACETYLTRANSFERASE-RELATED-RELATED"/>
    <property type="match status" value="1"/>
</dbReference>
<feature type="domain" description="N-acetyltransferase" evidence="3">
    <location>
        <begin position="11"/>
        <end position="168"/>
    </location>
</feature>
<evidence type="ECO:0000256" key="1">
    <source>
        <dbReference type="ARBA" id="ARBA00022679"/>
    </source>
</evidence>
<dbReference type="InterPro" id="IPR000182">
    <property type="entry name" value="GNAT_dom"/>
</dbReference>
<dbReference type="Proteomes" id="UP000741013">
    <property type="component" value="Unassembled WGS sequence"/>
</dbReference>
<gene>
    <name evidence="4" type="ORF">JOM49_007899</name>
</gene>
<name>A0ABS4Q448_9PSEU</name>
<keyword evidence="1" id="KW-0808">Transferase</keyword>
<sequence>MDRSEVTRRPLTLSDVTALADLFATAEAVNPTGEHESAEDIAESITSPNVDLEHGSLSWWAGDQLIAYALVRVRDGADPVHQLRFEATVHPEHRTDELGAQVLAWVERAGRERHLKVFPDAPLELHGHGHENQRWYCGQLEKAGYHRARDFFDMRADLGALPPKRELPSEFALVTYEDKYFDAVLTARNITFAEHWGSTVQSPEAWRHLVTDSASFRPELSFLLLRGDEVVSLVLSDFYESDAKATGVRELYISHVATLPELRGRGVASALLGHTLEEARAAGYERASLGVDAENANAAVGIYERCGFAISSRWYGYVRAVDATLGS</sequence>
<dbReference type="Pfam" id="PF00583">
    <property type="entry name" value="Acetyltransf_1"/>
    <property type="match status" value="1"/>
</dbReference>
<feature type="domain" description="N-acetyltransferase" evidence="3">
    <location>
        <begin position="171"/>
        <end position="327"/>
    </location>
</feature>
<dbReference type="Gene3D" id="3.40.630.30">
    <property type="match status" value="1"/>
</dbReference>
<evidence type="ECO:0000259" key="3">
    <source>
        <dbReference type="PROSITE" id="PS51186"/>
    </source>
</evidence>
<dbReference type="PROSITE" id="PS51186">
    <property type="entry name" value="GNAT"/>
    <property type="match status" value="2"/>
</dbReference>